<feature type="compositionally biased region" description="Basic and acidic residues" evidence="1">
    <location>
        <begin position="62"/>
        <end position="78"/>
    </location>
</feature>
<feature type="compositionally biased region" description="Acidic residues" evidence="1">
    <location>
        <begin position="154"/>
        <end position="168"/>
    </location>
</feature>
<dbReference type="Proteomes" id="UP000321393">
    <property type="component" value="Unassembled WGS sequence"/>
</dbReference>
<sequence length="283" mass="32394">MHGIKALVQERKESKLRKLELLSKVEKVALFVEKGKGKKKTFDEHCEKLEKEIEELSSLEDEASRPAKKEESHNEKEVSKQFMIEKGIYPYQGTMPEFLVASIRALRWKRFFQGVEVKDGVLSSSTPHHIIAIYKNKAKLKHLKTKQDDKLQVEEMDDKDEEEKEEDYVPLKRKRKGEEDTSKLKRVKSVKARDFEETLSPASTKSPKKNKPTDLPSPNKSKSFKATSSQTPTKCTMPPPPFEKSKSLILSQEIQNTSSSPRQETNKNLAIVVHTKEGTSTLQ</sequence>
<dbReference type="AlphaFoldDB" id="A0A5D3D644"/>
<evidence type="ECO:0000256" key="1">
    <source>
        <dbReference type="SAM" id="MobiDB-lite"/>
    </source>
</evidence>
<feature type="region of interest" description="Disordered" evidence="1">
    <location>
        <begin position="144"/>
        <end position="283"/>
    </location>
</feature>
<reference evidence="4 5" key="1">
    <citation type="submission" date="2019-08" db="EMBL/GenBank/DDBJ databases">
        <title>Draft genome sequences of two oriental melons (Cucumis melo L. var makuwa).</title>
        <authorList>
            <person name="Kwon S.-Y."/>
        </authorList>
    </citation>
    <scope>NUCLEOTIDE SEQUENCE [LARGE SCALE GENOMIC DNA]</scope>
    <source>
        <strain evidence="5">cv. Chang Bougi</strain>
        <strain evidence="4">cv. SW 3</strain>
        <tissue evidence="3">Leaf</tissue>
    </source>
</reference>
<evidence type="ECO:0000313" key="5">
    <source>
        <dbReference type="Proteomes" id="UP000321947"/>
    </source>
</evidence>
<feature type="compositionally biased region" description="Polar residues" evidence="1">
    <location>
        <begin position="248"/>
        <end position="268"/>
    </location>
</feature>
<feature type="region of interest" description="Disordered" evidence="1">
    <location>
        <begin position="55"/>
        <end position="78"/>
    </location>
</feature>
<evidence type="ECO:0000313" key="4">
    <source>
        <dbReference type="Proteomes" id="UP000321393"/>
    </source>
</evidence>
<name>A0A5D3D644_CUCMM</name>
<protein>
    <submittedName>
        <fullName evidence="3">Protein MNN4-like</fullName>
    </submittedName>
</protein>
<gene>
    <name evidence="3" type="ORF">E5676_scaffold154G00560</name>
    <name evidence="2" type="ORF">E6C27_scaffold36G001320</name>
</gene>
<evidence type="ECO:0000313" key="3">
    <source>
        <dbReference type="EMBL" id="TYK19029.1"/>
    </source>
</evidence>
<dbReference type="EMBL" id="SSTD01007345">
    <property type="protein sequence ID" value="TYK19029.1"/>
    <property type="molecule type" value="Genomic_DNA"/>
</dbReference>
<feature type="compositionally biased region" description="Polar residues" evidence="1">
    <location>
        <begin position="216"/>
        <end position="234"/>
    </location>
</feature>
<proteinExistence type="predicted"/>
<dbReference type="Proteomes" id="UP000321947">
    <property type="component" value="Unassembled WGS sequence"/>
</dbReference>
<evidence type="ECO:0000313" key="2">
    <source>
        <dbReference type="EMBL" id="KAA0037951.1"/>
    </source>
</evidence>
<dbReference type="EMBL" id="SSTE01018788">
    <property type="protein sequence ID" value="KAA0037951.1"/>
    <property type="molecule type" value="Genomic_DNA"/>
</dbReference>
<accession>A0A5D3D644</accession>
<organism evidence="3 5">
    <name type="scientific">Cucumis melo var. makuwa</name>
    <name type="common">Oriental melon</name>
    <dbReference type="NCBI Taxonomy" id="1194695"/>
    <lineage>
        <taxon>Eukaryota</taxon>
        <taxon>Viridiplantae</taxon>
        <taxon>Streptophyta</taxon>
        <taxon>Embryophyta</taxon>
        <taxon>Tracheophyta</taxon>
        <taxon>Spermatophyta</taxon>
        <taxon>Magnoliopsida</taxon>
        <taxon>eudicotyledons</taxon>
        <taxon>Gunneridae</taxon>
        <taxon>Pentapetalae</taxon>
        <taxon>rosids</taxon>
        <taxon>fabids</taxon>
        <taxon>Cucurbitales</taxon>
        <taxon>Cucurbitaceae</taxon>
        <taxon>Benincaseae</taxon>
        <taxon>Cucumis</taxon>
    </lineage>
</organism>
<comment type="caution">
    <text evidence="3">The sequence shown here is derived from an EMBL/GenBank/DDBJ whole genome shotgun (WGS) entry which is preliminary data.</text>
</comment>